<dbReference type="EMBL" id="FNVD01000013">
    <property type="protein sequence ID" value="SEG16357.1"/>
    <property type="molecule type" value="Genomic_DNA"/>
</dbReference>
<evidence type="ECO:0000313" key="3">
    <source>
        <dbReference type="Proteomes" id="UP000236742"/>
    </source>
</evidence>
<evidence type="ECO:0000256" key="1">
    <source>
        <dbReference type="SAM" id="Phobius"/>
    </source>
</evidence>
<dbReference type="AlphaFoldDB" id="A0A1H5XY45"/>
<accession>A0A1H5XY45</accession>
<proteinExistence type="predicted"/>
<feature type="transmembrane region" description="Helical" evidence="1">
    <location>
        <begin position="6"/>
        <end position="25"/>
    </location>
</feature>
<gene>
    <name evidence="2" type="ORF">SAMN05421751_11343</name>
</gene>
<sequence length="72" mass="7850">MFEIMIWAGTAVTLLGLVGLIWCVIRANRVRRQNLADEDLKQALMALLPLNLGSLFLSAIGLMLVVVGIILS</sequence>
<keyword evidence="1" id="KW-0472">Membrane</keyword>
<dbReference type="RefSeq" id="WP_104008755.1">
    <property type="nucleotide sequence ID" value="NZ_FNVD01000013.1"/>
</dbReference>
<name>A0A1H5XY45_9RHOB</name>
<dbReference type="Proteomes" id="UP000236742">
    <property type="component" value="Unassembled WGS sequence"/>
</dbReference>
<feature type="transmembrane region" description="Helical" evidence="1">
    <location>
        <begin position="46"/>
        <end position="71"/>
    </location>
</feature>
<keyword evidence="1" id="KW-0812">Transmembrane</keyword>
<protein>
    <submittedName>
        <fullName evidence="2">Uncharacterized protein</fullName>
    </submittedName>
</protein>
<keyword evidence="1" id="KW-1133">Transmembrane helix</keyword>
<evidence type="ECO:0000313" key="2">
    <source>
        <dbReference type="EMBL" id="SEG16357.1"/>
    </source>
</evidence>
<reference evidence="2 3" key="1">
    <citation type="submission" date="2016-10" db="EMBL/GenBank/DDBJ databases">
        <authorList>
            <person name="de Groot N.N."/>
        </authorList>
    </citation>
    <scope>NUCLEOTIDE SEQUENCE [LARGE SCALE GENOMIC DNA]</scope>
    <source>
        <strain evidence="2 3">DSM 23413</strain>
    </source>
</reference>
<organism evidence="2 3">
    <name type="scientific">Jhaorihella thermophila</name>
    <dbReference type="NCBI Taxonomy" id="488547"/>
    <lineage>
        <taxon>Bacteria</taxon>
        <taxon>Pseudomonadati</taxon>
        <taxon>Pseudomonadota</taxon>
        <taxon>Alphaproteobacteria</taxon>
        <taxon>Rhodobacterales</taxon>
        <taxon>Paracoccaceae</taxon>
        <taxon>Jhaorihella</taxon>
    </lineage>
</organism>
<keyword evidence="3" id="KW-1185">Reference proteome</keyword>